<evidence type="ECO:0000313" key="2">
    <source>
        <dbReference type="EMBL" id="EWT04647.1"/>
    </source>
</evidence>
<evidence type="ECO:0000313" key="3">
    <source>
        <dbReference type="Proteomes" id="UP000019494"/>
    </source>
</evidence>
<comment type="caution">
    <text evidence="2">The sequence shown here is derived from an EMBL/GenBank/DDBJ whole genome shotgun (WGS) entry which is preliminary data.</text>
</comment>
<proteinExistence type="predicted"/>
<name>W9GHK2_9MICO</name>
<dbReference type="RefSeq" id="WP_034719970.1">
    <property type="nucleotide sequence ID" value="NZ_AWQS01000208.1"/>
</dbReference>
<feature type="region of interest" description="Disordered" evidence="1">
    <location>
        <begin position="112"/>
        <end position="138"/>
    </location>
</feature>
<dbReference type="EMBL" id="AWQS01000208">
    <property type="protein sequence ID" value="EWT04647.1"/>
    <property type="molecule type" value="Genomic_DNA"/>
</dbReference>
<dbReference type="Proteomes" id="UP000019494">
    <property type="component" value="Unassembled WGS sequence"/>
</dbReference>
<reference evidence="3" key="1">
    <citation type="submission" date="2013-08" db="EMBL/GenBank/DDBJ databases">
        <title>Intrasporangium oryzae NRRL B-24470.</title>
        <authorList>
            <person name="Liu H."/>
            <person name="Wang G."/>
        </authorList>
    </citation>
    <scope>NUCLEOTIDE SEQUENCE [LARGE SCALE GENOMIC DNA]</scope>
    <source>
        <strain evidence="3">Q5-1</strain>
    </source>
</reference>
<dbReference type="AlphaFoldDB" id="W9GHK2"/>
<evidence type="ECO:0000256" key="1">
    <source>
        <dbReference type="SAM" id="MobiDB-lite"/>
    </source>
</evidence>
<keyword evidence="3" id="KW-1185">Reference proteome</keyword>
<gene>
    <name evidence="2" type="ORF">N864_10835</name>
</gene>
<protein>
    <submittedName>
        <fullName evidence="2">Uncharacterized protein</fullName>
    </submittedName>
</protein>
<accession>W9GHK2</accession>
<organism evidence="2 3">
    <name type="scientific">Intrasporangium chromatireducens Q5-1</name>
    <dbReference type="NCBI Taxonomy" id="584657"/>
    <lineage>
        <taxon>Bacteria</taxon>
        <taxon>Bacillati</taxon>
        <taxon>Actinomycetota</taxon>
        <taxon>Actinomycetes</taxon>
        <taxon>Micrococcales</taxon>
        <taxon>Intrasporangiaceae</taxon>
        <taxon>Intrasporangium</taxon>
    </lineage>
</organism>
<sequence length="138" mass="15378">MSSPVVTRDSVPTEAERDAGLARQRLLNKESLALPWPSESVARVRYRLAALGANEEAGDYLARQAALKVRDIERYTRRMSDEDLIRGAKDAHELANREAGWHRRRGDLIRIRPRPSMARAPRLSSGEPQAGVNANVPA</sequence>